<dbReference type="InterPro" id="IPR001173">
    <property type="entry name" value="Glyco_trans_2-like"/>
</dbReference>
<proteinExistence type="inferred from homology"/>
<dbReference type="Proteomes" id="UP000219559">
    <property type="component" value="Unassembled WGS sequence"/>
</dbReference>
<keyword evidence="4" id="KW-0472">Membrane</keyword>
<evidence type="ECO:0000256" key="3">
    <source>
        <dbReference type="ARBA" id="ARBA00022679"/>
    </source>
</evidence>
<keyword evidence="7" id="KW-1185">Reference proteome</keyword>
<evidence type="ECO:0000256" key="4">
    <source>
        <dbReference type="SAM" id="Phobius"/>
    </source>
</evidence>
<evidence type="ECO:0000313" key="7">
    <source>
        <dbReference type="Proteomes" id="UP000219559"/>
    </source>
</evidence>
<reference evidence="6 7" key="1">
    <citation type="submission" date="2017-04" db="EMBL/GenBank/DDBJ databases">
        <title>A new member of the family Flavobacteriaceae isolated from ascidians.</title>
        <authorList>
            <person name="Chen L."/>
        </authorList>
    </citation>
    <scope>NUCLEOTIDE SEQUENCE [LARGE SCALE GENOMIC DNA]</scope>
    <source>
        <strain evidence="6 7">HQA918</strain>
    </source>
</reference>
<organism evidence="6 7">
    <name type="scientific">Sediminicola luteus</name>
    <dbReference type="NCBI Taxonomy" id="319238"/>
    <lineage>
        <taxon>Bacteria</taxon>
        <taxon>Pseudomonadati</taxon>
        <taxon>Bacteroidota</taxon>
        <taxon>Flavobacteriia</taxon>
        <taxon>Flavobacteriales</taxon>
        <taxon>Flavobacteriaceae</taxon>
        <taxon>Sediminicola</taxon>
    </lineage>
</organism>
<keyword evidence="2" id="KW-0328">Glycosyltransferase</keyword>
<dbReference type="GO" id="GO:0016757">
    <property type="term" value="F:glycosyltransferase activity"/>
    <property type="evidence" value="ECO:0007669"/>
    <property type="project" value="UniProtKB-KW"/>
</dbReference>
<evidence type="ECO:0000256" key="2">
    <source>
        <dbReference type="ARBA" id="ARBA00022676"/>
    </source>
</evidence>
<dbReference type="AlphaFoldDB" id="A0A2A4G484"/>
<sequence>MYEHLPEYLQYWSQVGLPKLIRVFWYFVLFELTRYVTIDYWVYLSNWINRKKDRQKWQEAQSRLFREQPFVSVIIPGKNEGKHLFKLTKSLAEQTYTHFELIIVDDGSDDQTPIIGRNLEANGLIDRFIRNEQRGGKASAANLALHYSSGKYIVHLDADCSFDRDAIENVLIPFYLNPKIGAVGGNVKVRDYEGNLASTMQAIEYLKTVSVGRIITSKLGIYKIISGAFGAFKTDVLKNLGGWDIGPGLDGDITVKFRKAGHRIYFSPTAICMTSTPDAFKKLAKQRLRWDKSIIRFRVRKHKDVFSPNANFKWNNFFSLGENIFYNLILNISWWIYMLDICINYNSSLQFVIPMNLTLYLVFSYVQMGSILLFSERWREEKKLLRYVWLMPLYTGTFLRFVRTRAYFQEFFFKESYNDPWNPYKSSRKAKELGF</sequence>
<gene>
    <name evidence="6" type="ORF">B7P33_18165</name>
</gene>
<keyword evidence="4" id="KW-0812">Transmembrane</keyword>
<evidence type="ECO:0000259" key="5">
    <source>
        <dbReference type="Pfam" id="PF00535"/>
    </source>
</evidence>
<accession>A0A2A4G484</accession>
<dbReference type="OrthoDB" id="9766299at2"/>
<feature type="transmembrane region" description="Helical" evidence="4">
    <location>
        <begin position="357"/>
        <end position="375"/>
    </location>
</feature>
<dbReference type="PANTHER" id="PTHR43630">
    <property type="entry name" value="POLY-BETA-1,6-N-ACETYL-D-GLUCOSAMINE SYNTHASE"/>
    <property type="match status" value="1"/>
</dbReference>
<dbReference type="CDD" id="cd06423">
    <property type="entry name" value="CESA_like"/>
    <property type="match status" value="1"/>
</dbReference>
<feature type="transmembrane region" description="Helical" evidence="4">
    <location>
        <begin position="317"/>
        <end position="337"/>
    </location>
</feature>
<feature type="transmembrane region" description="Helical" evidence="4">
    <location>
        <begin position="387"/>
        <end position="408"/>
    </location>
</feature>
<dbReference type="EMBL" id="NBWU01000008">
    <property type="protein sequence ID" value="PCE62562.1"/>
    <property type="molecule type" value="Genomic_DNA"/>
</dbReference>
<evidence type="ECO:0000313" key="6">
    <source>
        <dbReference type="EMBL" id="PCE62562.1"/>
    </source>
</evidence>
<dbReference type="PANTHER" id="PTHR43630:SF1">
    <property type="entry name" value="POLY-BETA-1,6-N-ACETYL-D-GLUCOSAMINE SYNTHASE"/>
    <property type="match status" value="1"/>
</dbReference>
<name>A0A2A4G484_9FLAO</name>
<dbReference type="SUPFAM" id="SSF53448">
    <property type="entry name" value="Nucleotide-diphospho-sugar transferases"/>
    <property type="match status" value="1"/>
</dbReference>
<keyword evidence="3" id="KW-0808">Transferase</keyword>
<feature type="domain" description="Glycosyltransferase 2-like" evidence="5">
    <location>
        <begin position="72"/>
        <end position="239"/>
    </location>
</feature>
<evidence type="ECO:0000256" key="1">
    <source>
        <dbReference type="ARBA" id="ARBA00006739"/>
    </source>
</evidence>
<comment type="caution">
    <text evidence="6">The sequence shown here is derived from an EMBL/GenBank/DDBJ whole genome shotgun (WGS) entry which is preliminary data.</text>
</comment>
<dbReference type="Gene3D" id="3.90.550.10">
    <property type="entry name" value="Spore Coat Polysaccharide Biosynthesis Protein SpsA, Chain A"/>
    <property type="match status" value="1"/>
</dbReference>
<protein>
    <recommendedName>
        <fullName evidence="5">Glycosyltransferase 2-like domain-containing protein</fullName>
    </recommendedName>
</protein>
<dbReference type="InterPro" id="IPR029044">
    <property type="entry name" value="Nucleotide-diphossugar_trans"/>
</dbReference>
<dbReference type="Pfam" id="PF00535">
    <property type="entry name" value="Glycos_transf_2"/>
    <property type="match status" value="1"/>
</dbReference>
<feature type="transmembrane region" description="Helical" evidence="4">
    <location>
        <begin position="23"/>
        <end position="44"/>
    </location>
</feature>
<comment type="similarity">
    <text evidence="1">Belongs to the glycosyltransferase 2 family.</text>
</comment>
<dbReference type="RefSeq" id="WP_097443649.1">
    <property type="nucleotide sequence ID" value="NZ_NBWU01000008.1"/>
</dbReference>
<keyword evidence="4" id="KW-1133">Transmembrane helix</keyword>